<keyword evidence="8" id="KW-1185">Reference proteome</keyword>
<evidence type="ECO:0000256" key="1">
    <source>
        <dbReference type="ARBA" id="ARBA00022729"/>
    </source>
</evidence>
<organism evidence="7 8">
    <name type="scientific">Micromonospora lupini str. Lupac 08</name>
    <dbReference type="NCBI Taxonomy" id="1150864"/>
    <lineage>
        <taxon>Bacteria</taxon>
        <taxon>Bacillati</taxon>
        <taxon>Actinomycetota</taxon>
        <taxon>Actinomycetes</taxon>
        <taxon>Micromonosporales</taxon>
        <taxon>Micromonosporaceae</taxon>
        <taxon>Micromonospora</taxon>
    </lineage>
</organism>
<dbReference type="Pfam" id="PF04234">
    <property type="entry name" value="CopC"/>
    <property type="match status" value="1"/>
</dbReference>
<dbReference type="Gene3D" id="2.60.40.1220">
    <property type="match status" value="1"/>
</dbReference>
<dbReference type="STRING" id="1150864.MILUP08_45376"/>
<dbReference type="AlphaFoldDB" id="I0L9J7"/>
<feature type="region of interest" description="Disordered" evidence="3">
    <location>
        <begin position="128"/>
        <end position="194"/>
    </location>
</feature>
<keyword evidence="4" id="KW-0812">Transmembrane</keyword>
<feature type="chain" id="PRO_5003631169" evidence="5">
    <location>
        <begin position="34"/>
        <end position="226"/>
    </location>
</feature>
<dbReference type="GO" id="GO:0042597">
    <property type="term" value="C:periplasmic space"/>
    <property type="evidence" value="ECO:0007669"/>
    <property type="project" value="InterPro"/>
</dbReference>
<feature type="transmembrane region" description="Helical" evidence="4">
    <location>
        <begin position="199"/>
        <end position="219"/>
    </location>
</feature>
<protein>
    <submittedName>
        <fullName evidence="7">Copper resistance protein CopC</fullName>
    </submittedName>
</protein>
<keyword evidence="1 5" id="KW-0732">Signal</keyword>
<evidence type="ECO:0000256" key="5">
    <source>
        <dbReference type="SAM" id="SignalP"/>
    </source>
</evidence>
<dbReference type="InterPro" id="IPR014756">
    <property type="entry name" value="Ig_E-set"/>
</dbReference>
<comment type="caution">
    <text evidence="7">The sequence shown here is derived from an EMBL/GenBank/DDBJ whole genome shotgun (WGS) entry which is preliminary data.</text>
</comment>
<proteinExistence type="predicted"/>
<dbReference type="Proteomes" id="UP000003448">
    <property type="component" value="Unassembled WGS sequence"/>
</dbReference>
<feature type="domain" description="CopC" evidence="6">
    <location>
        <begin position="34"/>
        <end position="125"/>
    </location>
</feature>
<name>I0L9J7_9ACTN</name>
<dbReference type="GO" id="GO:0046688">
    <property type="term" value="P:response to copper ion"/>
    <property type="evidence" value="ECO:0007669"/>
    <property type="project" value="InterPro"/>
</dbReference>
<evidence type="ECO:0000256" key="2">
    <source>
        <dbReference type="ARBA" id="ARBA00023008"/>
    </source>
</evidence>
<feature type="signal peptide" evidence="5">
    <location>
        <begin position="1"/>
        <end position="33"/>
    </location>
</feature>
<evidence type="ECO:0000313" key="8">
    <source>
        <dbReference type="Proteomes" id="UP000003448"/>
    </source>
</evidence>
<dbReference type="SUPFAM" id="SSF81296">
    <property type="entry name" value="E set domains"/>
    <property type="match status" value="1"/>
</dbReference>
<dbReference type="eggNOG" id="COG2372">
    <property type="taxonomic scope" value="Bacteria"/>
</dbReference>
<dbReference type="EMBL" id="CAIE01000039">
    <property type="protein sequence ID" value="CCH20494.1"/>
    <property type="molecule type" value="Genomic_DNA"/>
</dbReference>
<dbReference type="GO" id="GO:0005507">
    <property type="term" value="F:copper ion binding"/>
    <property type="evidence" value="ECO:0007669"/>
    <property type="project" value="InterPro"/>
</dbReference>
<gene>
    <name evidence="7" type="ORF">MILUP08_45376</name>
</gene>
<evidence type="ECO:0000259" key="6">
    <source>
        <dbReference type="Pfam" id="PF04234"/>
    </source>
</evidence>
<keyword evidence="2" id="KW-0186">Copper</keyword>
<evidence type="ECO:0000256" key="4">
    <source>
        <dbReference type="SAM" id="Phobius"/>
    </source>
</evidence>
<dbReference type="OrthoDB" id="5242236at2"/>
<dbReference type="InterPro" id="IPR014755">
    <property type="entry name" value="Cu-Rt/internalin_Ig-like"/>
</dbReference>
<evidence type="ECO:0000313" key="7">
    <source>
        <dbReference type="EMBL" id="CCH20494.1"/>
    </source>
</evidence>
<reference evidence="8" key="1">
    <citation type="journal article" date="2012" name="J. Bacteriol.">
        <title>Genome Sequence of Micromonospora lupini Lupac 08, Isolated from Root Nodules of Lupinus angustifolius.</title>
        <authorList>
            <person name="Alonso-Vega P."/>
            <person name="Normand P."/>
            <person name="Bacigalupe R."/>
            <person name="Pujic P."/>
            <person name="Lajus A."/>
            <person name="Vallenet D."/>
            <person name="Carro L."/>
            <person name="Coll P."/>
            <person name="Trujillo M.E."/>
        </authorList>
    </citation>
    <scope>NUCLEOTIDE SEQUENCE [LARGE SCALE GENOMIC DNA]</scope>
    <source>
        <strain evidence="8">Lupac 08</strain>
    </source>
</reference>
<dbReference type="InterPro" id="IPR007348">
    <property type="entry name" value="CopC_dom"/>
</dbReference>
<keyword evidence="4" id="KW-1133">Transmembrane helix</keyword>
<sequence>MGGRVTRLARVVPVVLGVAFGVSLLAPATPAAAHNSLTGSNPRDGARVATAPARVELRFLAKPAPATTKITITGPDNVVAGGRPTFDGSRVRVPFTPGAAGLYIVGYQLASNDGHPIKGEVRFTLTTGTAADPSASPSAGGAAPTGSPSAGGAAPTGSPSAGPSAVDPSSVGPSPATAGSSTASAVPAASERSDSGGRWWLGALGGLVLLAALAAGLLFRRRSRSH</sequence>
<feature type="compositionally biased region" description="Low complexity" evidence="3">
    <location>
        <begin position="128"/>
        <end position="165"/>
    </location>
</feature>
<keyword evidence="4" id="KW-0472">Membrane</keyword>
<accession>I0L9J7</accession>
<feature type="compositionally biased region" description="Low complexity" evidence="3">
    <location>
        <begin position="172"/>
        <end position="190"/>
    </location>
</feature>
<evidence type="ECO:0000256" key="3">
    <source>
        <dbReference type="SAM" id="MobiDB-lite"/>
    </source>
</evidence>